<keyword evidence="3" id="KW-1185">Reference proteome</keyword>
<evidence type="ECO:0000256" key="1">
    <source>
        <dbReference type="SAM" id="MobiDB-lite"/>
    </source>
</evidence>
<organism evidence="2 3">
    <name type="scientific">Pseudovirgaria hyperparasitica</name>
    <dbReference type="NCBI Taxonomy" id="470096"/>
    <lineage>
        <taxon>Eukaryota</taxon>
        <taxon>Fungi</taxon>
        <taxon>Dikarya</taxon>
        <taxon>Ascomycota</taxon>
        <taxon>Pezizomycotina</taxon>
        <taxon>Dothideomycetes</taxon>
        <taxon>Dothideomycetes incertae sedis</taxon>
        <taxon>Acrospermales</taxon>
        <taxon>Acrospermaceae</taxon>
        <taxon>Pseudovirgaria</taxon>
    </lineage>
</organism>
<feature type="region of interest" description="Disordered" evidence="1">
    <location>
        <begin position="1"/>
        <end position="119"/>
    </location>
</feature>
<dbReference type="GeneID" id="54480550"/>
<evidence type="ECO:0000313" key="3">
    <source>
        <dbReference type="Proteomes" id="UP000799437"/>
    </source>
</evidence>
<reference evidence="2" key="1">
    <citation type="journal article" date="2020" name="Stud. Mycol.">
        <title>101 Dothideomycetes genomes: a test case for predicting lifestyles and emergence of pathogens.</title>
        <authorList>
            <person name="Haridas S."/>
            <person name="Albert R."/>
            <person name="Binder M."/>
            <person name="Bloem J."/>
            <person name="Labutti K."/>
            <person name="Salamov A."/>
            <person name="Andreopoulos B."/>
            <person name="Baker S."/>
            <person name="Barry K."/>
            <person name="Bills G."/>
            <person name="Bluhm B."/>
            <person name="Cannon C."/>
            <person name="Castanera R."/>
            <person name="Culley D."/>
            <person name="Daum C."/>
            <person name="Ezra D."/>
            <person name="Gonzalez J."/>
            <person name="Henrissat B."/>
            <person name="Kuo A."/>
            <person name="Liang C."/>
            <person name="Lipzen A."/>
            <person name="Lutzoni F."/>
            <person name="Magnuson J."/>
            <person name="Mondo S."/>
            <person name="Nolan M."/>
            <person name="Ohm R."/>
            <person name="Pangilinan J."/>
            <person name="Park H.-J."/>
            <person name="Ramirez L."/>
            <person name="Alfaro M."/>
            <person name="Sun H."/>
            <person name="Tritt A."/>
            <person name="Yoshinaga Y."/>
            <person name="Zwiers L.-H."/>
            <person name="Turgeon B."/>
            <person name="Goodwin S."/>
            <person name="Spatafora J."/>
            <person name="Crous P."/>
            <person name="Grigoriev I."/>
        </authorList>
    </citation>
    <scope>NUCLEOTIDE SEQUENCE</scope>
    <source>
        <strain evidence="2">CBS 121739</strain>
    </source>
</reference>
<gene>
    <name evidence="2" type="ORF">EJ05DRAFT_170042</name>
</gene>
<dbReference type="Proteomes" id="UP000799437">
    <property type="component" value="Unassembled WGS sequence"/>
</dbReference>
<accession>A0A6A6VWU2</accession>
<name>A0A6A6VWU2_9PEZI</name>
<dbReference type="PANTHER" id="PTHR34776:SF1">
    <property type="entry name" value="F17F16.3 PROTEIN"/>
    <property type="match status" value="1"/>
</dbReference>
<sequence length="414" mass="45249">MSATRSGRSDKTSQEANGASTGDKRKIDDASSSEPPKKAQKSLEETMPALEKSNGGKDTAIQDEENAKGADSAKESRDAEDDNEEDNQMKTEDQPQVNEEQKPEPKNETKDTTSYTPPSTLASAAAITQPSSRAASMPSNILEKGIIYFFTRSRVGIDNPESASDLQRTFFVLRPIPHDAKITSGALSDSTNNRLFALPKKTFPKSHSDRFMAFVEKAGTSIADLKEEFMAGNTYDTKTQGTRGTPAVSAVGEGVYAVTQTGRTTHLAYMLTVPEDVGEVQRELGIRTQGSWAVSVKNPARKGPANATLDQGPEWPKEFVDEFRGLAWAPVKMKYLDYANVQILLIGEGGEDGLGGAVEATEKDQKDEEKETPREELEKLEHEDELRVDKLDGDDSIFGDLGISKKDYGLLTKW</sequence>
<feature type="compositionally biased region" description="Basic and acidic residues" evidence="1">
    <location>
        <begin position="87"/>
        <end position="111"/>
    </location>
</feature>
<feature type="compositionally biased region" description="Basic and acidic residues" evidence="1">
    <location>
        <begin position="65"/>
        <end position="77"/>
    </location>
</feature>
<protein>
    <submittedName>
        <fullName evidence="2">Uncharacterized protein</fullName>
    </submittedName>
</protein>
<dbReference type="EMBL" id="ML996583">
    <property type="protein sequence ID" value="KAF2753727.1"/>
    <property type="molecule type" value="Genomic_DNA"/>
</dbReference>
<dbReference type="AlphaFoldDB" id="A0A6A6VWU2"/>
<evidence type="ECO:0000313" key="2">
    <source>
        <dbReference type="EMBL" id="KAF2753727.1"/>
    </source>
</evidence>
<proteinExistence type="predicted"/>
<dbReference type="RefSeq" id="XP_033596178.1">
    <property type="nucleotide sequence ID" value="XM_033739496.1"/>
</dbReference>
<dbReference type="OrthoDB" id="1028014at2759"/>
<feature type="region of interest" description="Disordered" evidence="1">
    <location>
        <begin position="360"/>
        <end position="385"/>
    </location>
</feature>
<feature type="compositionally biased region" description="Basic and acidic residues" evidence="1">
    <location>
        <begin position="22"/>
        <end position="44"/>
    </location>
</feature>
<dbReference type="PANTHER" id="PTHR34776">
    <property type="entry name" value="F17F16.3 PROTEIN"/>
    <property type="match status" value="1"/>
</dbReference>